<accession>A0ABX9KJE0</accession>
<evidence type="ECO:0000313" key="8">
    <source>
        <dbReference type="Proteomes" id="UP000263486"/>
    </source>
</evidence>
<evidence type="ECO:0000256" key="1">
    <source>
        <dbReference type="ARBA" id="ARBA00001933"/>
    </source>
</evidence>
<organism evidence="7 8">
    <name type="scientific">Psychrilyobacter piezotolerans</name>
    <dbReference type="NCBI Taxonomy" id="2293438"/>
    <lineage>
        <taxon>Bacteria</taxon>
        <taxon>Fusobacteriati</taxon>
        <taxon>Fusobacteriota</taxon>
        <taxon>Fusobacteriia</taxon>
        <taxon>Fusobacteriales</taxon>
        <taxon>Fusobacteriaceae</taxon>
        <taxon>Psychrilyobacter</taxon>
    </lineage>
</organism>
<dbReference type="Gene3D" id="3.90.1150.10">
    <property type="entry name" value="Aspartate Aminotransferase, domain 1"/>
    <property type="match status" value="1"/>
</dbReference>
<dbReference type="InterPro" id="IPR051798">
    <property type="entry name" value="Class-II_PLP-Dep_Aminotrans"/>
</dbReference>
<sequence length="394" mass="45394">MKKYDFDEVLQRRNTSSVKWDFFNVNEGDTGEILALSIADMDLPCAEPILEALTNRVDKKIFGYSKPDETFYDSIISWHKRRFGFEIEREQMVNSPGVVPALATLVRMLTKEREGVIIQNPVYYPFSSLVVENNRELLVNELVNNDGYYTMDYEDLEEKAKDPNTKMFIFCSPHNPVGRVWTREELQRVIDICIENDVYLVSDEIHCDLVRENVKHTPIGSLTNHEKAITCLAASKSFNLAGLQMSTILLKTPELRKQWDYEHFSKSCMFGSGVFGIEGTKAAYNYGEDWLNQVNEYIDGNLAFVDSFLKEHLPEAIYIIPEGTYFTWIDLRAYGFNAKELEDMMVNKAKLILDEGYIFGKQGEGFERLNVACSRTILEECLIRMKNVILSSMK</sequence>
<evidence type="ECO:0000256" key="5">
    <source>
        <dbReference type="ARBA" id="ARBA00037974"/>
    </source>
</evidence>
<dbReference type="PANTHER" id="PTHR43525:SF1">
    <property type="entry name" value="PROTEIN MALY"/>
    <property type="match status" value="1"/>
</dbReference>
<comment type="cofactor">
    <cofactor evidence="1">
        <name>pyridoxal 5'-phosphate</name>
        <dbReference type="ChEBI" id="CHEBI:597326"/>
    </cofactor>
</comment>
<feature type="domain" description="Aminotransferase class I/classII large" evidence="6">
    <location>
        <begin position="34"/>
        <end position="376"/>
    </location>
</feature>
<dbReference type="NCBIfam" id="TIGR04350">
    <property type="entry name" value="C_S_lyase_PatB"/>
    <property type="match status" value="1"/>
</dbReference>
<evidence type="ECO:0000256" key="3">
    <source>
        <dbReference type="ARBA" id="ARBA00022898"/>
    </source>
</evidence>
<proteinExistence type="inferred from homology"/>
<dbReference type="Gene3D" id="3.40.640.10">
    <property type="entry name" value="Type I PLP-dependent aspartate aminotransferase-like (Major domain)"/>
    <property type="match status" value="1"/>
</dbReference>
<name>A0ABX9KJE0_9FUSO</name>
<dbReference type="CDD" id="cd00609">
    <property type="entry name" value="AAT_like"/>
    <property type="match status" value="1"/>
</dbReference>
<dbReference type="InterPro" id="IPR015424">
    <property type="entry name" value="PyrdxlP-dep_Trfase"/>
</dbReference>
<comment type="caution">
    <text evidence="7">The sequence shown here is derived from an EMBL/GenBank/DDBJ whole genome shotgun (WGS) entry which is preliminary data.</text>
</comment>
<dbReference type="EC" id="4.4.1.13" evidence="2"/>
<dbReference type="Pfam" id="PF00155">
    <property type="entry name" value="Aminotran_1_2"/>
    <property type="match status" value="1"/>
</dbReference>
<comment type="similarity">
    <text evidence="5">Belongs to the class-II pyridoxal-phosphate-dependent aminotransferase family. MalY/PatB cystathionine beta-lyase subfamily.</text>
</comment>
<dbReference type="InterPro" id="IPR015422">
    <property type="entry name" value="PyrdxlP-dep_Trfase_small"/>
</dbReference>
<keyword evidence="8" id="KW-1185">Reference proteome</keyword>
<dbReference type="InterPro" id="IPR015421">
    <property type="entry name" value="PyrdxlP-dep_Trfase_major"/>
</dbReference>
<evidence type="ECO:0000259" key="6">
    <source>
        <dbReference type="Pfam" id="PF00155"/>
    </source>
</evidence>
<dbReference type="SUPFAM" id="SSF53383">
    <property type="entry name" value="PLP-dependent transferases"/>
    <property type="match status" value="1"/>
</dbReference>
<evidence type="ECO:0000313" key="7">
    <source>
        <dbReference type="EMBL" id="REI42285.1"/>
    </source>
</evidence>
<reference evidence="7 8" key="1">
    <citation type="submission" date="2018-08" db="EMBL/GenBank/DDBJ databases">
        <title>Draft genome sequence of Psychrilyobacter sp. strain SD5 isolated from Black Sea water.</title>
        <authorList>
            <person name="Yadav S."/>
            <person name="Villanueva L."/>
            <person name="Damste J.S.S."/>
        </authorList>
    </citation>
    <scope>NUCLEOTIDE SEQUENCE [LARGE SCALE GENOMIC DNA]</scope>
    <source>
        <strain evidence="7 8">SD5</strain>
    </source>
</reference>
<gene>
    <name evidence="7" type="ORF">DYH56_04495</name>
</gene>
<dbReference type="RefSeq" id="WP_114641663.1">
    <property type="nucleotide sequence ID" value="NZ_JAACIO010000005.1"/>
</dbReference>
<dbReference type="Proteomes" id="UP000263486">
    <property type="component" value="Unassembled WGS sequence"/>
</dbReference>
<dbReference type="PANTHER" id="PTHR43525">
    <property type="entry name" value="PROTEIN MALY"/>
    <property type="match status" value="1"/>
</dbReference>
<dbReference type="InterPro" id="IPR004839">
    <property type="entry name" value="Aminotransferase_I/II_large"/>
</dbReference>
<keyword evidence="4 7" id="KW-0456">Lyase</keyword>
<dbReference type="GO" id="GO:0016829">
    <property type="term" value="F:lyase activity"/>
    <property type="evidence" value="ECO:0007669"/>
    <property type="project" value="UniProtKB-KW"/>
</dbReference>
<evidence type="ECO:0000256" key="4">
    <source>
        <dbReference type="ARBA" id="ARBA00023239"/>
    </source>
</evidence>
<keyword evidence="3" id="KW-0663">Pyridoxal phosphate</keyword>
<dbReference type="InterPro" id="IPR027619">
    <property type="entry name" value="C-S_lyase_PatB-like"/>
</dbReference>
<evidence type="ECO:0000256" key="2">
    <source>
        <dbReference type="ARBA" id="ARBA00012224"/>
    </source>
</evidence>
<dbReference type="EMBL" id="QUAJ01000005">
    <property type="protein sequence ID" value="REI42285.1"/>
    <property type="molecule type" value="Genomic_DNA"/>
</dbReference>
<protein>
    <recommendedName>
        <fullName evidence="2">cysteine-S-conjugate beta-lyase</fullName>
        <ecNumber evidence="2">4.4.1.13</ecNumber>
    </recommendedName>
</protein>